<organism evidence="3">
    <name type="scientific">marine metagenome</name>
    <dbReference type="NCBI Taxonomy" id="408172"/>
    <lineage>
        <taxon>unclassified sequences</taxon>
        <taxon>metagenomes</taxon>
        <taxon>ecological metagenomes</taxon>
    </lineage>
</organism>
<dbReference type="GO" id="GO:0008713">
    <property type="term" value="F:ADP-heptose-lipopolysaccharide heptosyltransferase activity"/>
    <property type="evidence" value="ECO:0007669"/>
    <property type="project" value="TreeGrafter"/>
</dbReference>
<protein>
    <submittedName>
        <fullName evidence="3">Uncharacterized protein</fullName>
    </submittedName>
</protein>
<accession>A0A382JGX8</accession>
<dbReference type="EMBL" id="UINC01073784">
    <property type="protein sequence ID" value="SVC10427.1"/>
    <property type="molecule type" value="Genomic_DNA"/>
</dbReference>
<feature type="non-terminal residue" evidence="3">
    <location>
        <position position="248"/>
    </location>
</feature>
<dbReference type="SUPFAM" id="SSF53756">
    <property type="entry name" value="UDP-Glycosyltransferase/glycogen phosphorylase"/>
    <property type="match status" value="1"/>
</dbReference>
<keyword evidence="1" id="KW-0328">Glycosyltransferase</keyword>
<dbReference type="PANTHER" id="PTHR30160">
    <property type="entry name" value="TETRAACYLDISACCHARIDE 4'-KINASE-RELATED"/>
    <property type="match status" value="1"/>
</dbReference>
<keyword evidence="2" id="KW-0808">Transferase</keyword>
<proteinExistence type="predicted"/>
<sequence>MITKLVELSTMISSFLVQMTTYPETLPPSFAPKRILVIKLDHLGDLLLAIPVFSNLRHTFPSAQIDALVGNWNYEILQNHPDVDEVIAYNSHFFSRGMAPTNLRQIHEIFCRLQDKQYDLLIDLRGDWVTVAFALWVNIPYRLDRSYLQIGHKIGLNGYKELHESARNLNLLRSVQIPTPVCTADFHTKKTAKLWADNYLEKLEDPSNPLRVAIHAGSPIAAKRWPTKRFAELIDWLIFHHQAQVFLV</sequence>
<dbReference type="InterPro" id="IPR002201">
    <property type="entry name" value="Glyco_trans_9"/>
</dbReference>
<name>A0A382JGX8_9ZZZZ</name>
<dbReference type="AlphaFoldDB" id="A0A382JGX8"/>
<evidence type="ECO:0000313" key="3">
    <source>
        <dbReference type="EMBL" id="SVC10427.1"/>
    </source>
</evidence>
<evidence type="ECO:0000256" key="1">
    <source>
        <dbReference type="ARBA" id="ARBA00022676"/>
    </source>
</evidence>
<dbReference type="GO" id="GO:0009244">
    <property type="term" value="P:lipopolysaccharide core region biosynthetic process"/>
    <property type="evidence" value="ECO:0007669"/>
    <property type="project" value="TreeGrafter"/>
</dbReference>
<dbReference type="CDD" id="cd03789">
    <property type="entry name" value="GT9_LPS_heptosyltransferase"/>
    <property type="match status" value="1"/>
</dbReference>
<dbReference type="Gene3D" id="3.40.50.2000">
    <property type="entry name" value="Glycogen Phosphorylase B"/>
    <property type="match status" value="2"/>
</dbReference>
<reference evidence="3" key="1">
    <citation type="submission" date="2018-05" db="EMBL/GenBank/DDBJ databases">
        <authorList>
            <person name="Lanie J.A."/>
            <person name="Ng W.-L."/>
            <person name="Kazmierczak K.M."/>
            <person name="Andrzejewski T.M."/>
            <person name="Davidsen T.M."/>
            <person name="Wayne K.J."/>
            <person name="Tettelin H."/>
            <person name="Glass J.I."/>
            <person name="Rusch D."/>
            <person name="Podicherti R."/>
            <person name="Tsui H.-C.T."/>
            <person name="Winkler M.E."/>
        </authorList>
    </citation>
    <scope>NUCLEOTIDE SEQUENCE</scope>
</reference>
<dbReference type="Pfam" id="PF01075">
    <property type="entry name" value="Glyco_transf_9"/>
    <property type="match status" value="1"/>
</dbReference>
<gene>
    <name evidence="3" type="ORF">METZ01_LOCUS263281</name>
</gene>
<dbReference type="PANTHER" id="PTHR30160:SF1">
    <property type="entry name" value="LIPOPOLYSACCHARIDE 1,2-N-ACETYLGLUCOSAMINETRANSFERASE-RELATED"/>
    <property type="match status" value="1"/>
</dbReference>
<evidence type="ECO:0000256" key="2">
    <source>
        <dbReference type="ARBA" id="ARBA00022679"/>
    </source>
</evidence>
<dbReference type="InterPro" id="IPR051199">
    <property type="entry name" value="LPS_LOS_Heptosyltrfase"/>
</dbReference>
<dbReference type="GO" id="GO:0005829">
    <property type="term" value="C:cytosol"/>
    <property type="evidence" value="ECO:0007669"/>
    <property type="project" value="TreeGrafter"/>
</dbReference>